<reference evidence="3" key="1">
    <citation type="submission" date="2020-01" db="EMBL/GenBank/DDBJ databases">
        <authorList>
            <consortium name="DOE Joint Genome Institute"/>
            <person name="Haridas S."/>
            <person name="Albert R."/>
            <person name="Binder M."/>
            <person name="Bloem J."/>
            <person name="Labutti K."/>
            <person name="Salamov A."/>
            <person name="Andreopoulos B."/>
            <person name="Baker S.E."/>
            <person name="Barry K."/>
            <person name="Bills G."/>
            <person name="Bluhm B.H."/>
            <person name="Cannon C."/>
            <person name="Castanera R."/>
            <person name="Culley D.E."/>
            <person name="Daum C."/>
            <person name="Ezra D."/>
            <person name="Gonzalez J.B."/>
            <person name="Henrissat B."/>
            <person name="Kuo A."/>
            <person name="Liang C."/>
            <person name="Lipzen A."/>
            <person name="Lutzoni F."/>
            <person name="Magnuson J."/>
            <person name="Mondo S."/>
            <person name="Nolan M."/>
            <person name="Ohm R."/>
            <person name="Pangilinan J."/>
            <person name="Park H.-J."/>
            <person name="Ramirez L."/>
            <person name="Alfaro M."/>
            <person name="Sun H."/>
            <person name="Tritt A."/>
            <person name="Yoshinaga Y."/>
            <person name="Zwiers L.-H."/>
            <person name="Turgeon B.G."/>
            <person name="Goodwin S.B."/>
            <person name="Spatafora J.W."/>
            <person name="Crous P.W."/>
            <person name="Grigoriev I.V."/>
        </authorList>
    </citation>
    <scope>NUCLEOTIDE SEQUENCE</scope>
    <source>
        <strain evidence="3">IPT5</strain>
    </source>
</reference>
<dbReference type="InterPro" id="IPR018843">
    <property type="entry name" value="Utp8_b-prop"/>
</dbReference>
<accession>A0A6A7B7H9</accession>
<dbReference type="OrthoDB" id="5330858at2759"/>
<feature type="region of interest" description="Disordered" evidence="1">
    <location>
        <begin position="502"/>
        <end position="527"/>
    </location>
</feature>
<sequence>MSSDQSIGAPFTLATLSKPVASTHGRVHAAGVCSISGVKKRKRTEIAVGLDGEGVSIYSLQNPQLVTSYALPPSATFNSAPYSIYRKGTSRTPTRRFTYASLSGSTSADKPQLVCFHEKTLGEKTETTKTFYTPSAAAQVLTLESLPVPAGGSSNVTTHDILVTFDDGLVTCLSADLQTERWSASLKALLSPDNSSVELEHVSLASARAVTKGLLRSRGDVAAILDPTPDAASDILNLTQVLCLVGRVDKSRRVVALLQVQSRSQDLITSRLSPIKHLLTWNLPGASKTIASTAHVPQSTLHASSGILHILVNGAFLSYDLSGTVPKLTSELSISGASFDAFLRISQDVLFTTAQHTCRVFDAKYNSLQALLSMEAVAATSNPTSPSKKRKHASQDVVQATAPCSLIAYYADLGLVVATRGDEIFGMQYGSTIIRKRVKTEGPLLIDAIGKGLVTKPKFSNGLDMQAWKSRKVKLGKHLSKGKIAKFEEAFAASLGIELEGGHTNSKKANEQKSGPPTNGVGTKMPDEDTMAVDNVNEDENEDAELRTWKIPKSVSHSQQQQYRQYALFALSKIFRWIAADPSQDQPQGYLKIEYFPPNVFQWLLQIGHLTKESIRRAIIEESPESIQSASIISDGDIVKALVDYDSDLHILSAVLNHSHFLPAGEVVQSIKLLLQSLDDTEEQTEAIKLLTSGNAEDEMDLDVASELEAASHEIEHALAVLDHGLAARSHTLRPALIRLHTFPAPVVSATLRSMLPRRNLESLIRLLHLELKNGGWTSPYDFVNSNSALAEGPAEYPDDHAVAIIASLLSSTLDAIGAGAWLASVGSLSTSGTTEDVIQTLRADTSEAVNGFWEARYMRGLLSEFLRYASTVPKSQRPSNKKLEQQGKPFPVTGKLDNEDLPMLPLGGKADMGIEKMKKGHGGKKEERSKREMGMLISKRVPKYSFERIVI</sequence>
<dbReference type="AlphaFoldDB" id="A0A6A7B7H9"/>
<keyword evidence="4" id="KW-1185">Reference proteome</keyword>
<evidence type="ECO:0000313" key="4">
    <source>
        <dbReference type="Proteomes" id="UP000799423"/>
    </source>
</evidence>
<proteinExistence type="predicted"/>
<dbReference type="Proteomes" id="UP000799423">
    <property type="component" value="Unassembled WGS sequence"/>
</dbReference>
<protein>
    <recommendedName>
        <fullName evidence="2">Utp8 beta-propeller domain-containing protein</fullName>
    </recommendedName>
</protein>
<feature type="compositionally biased region" description="Polar residues" evidence="1">
    <location>
        <begin position="512"/>
        <end position="521"/>
    </location>
</feature>
<organism evidence="3 4">
    <name type="scientific">Plenodomus tracheiphilus IPT5</name>
    <dbReference type="NCBI Taxonomy" id="1408161"/>
    <lineage>
        <taxon>Eukaryota</taxon>
        <taxon>Fungi</taxon>
        <taxon>Dikarya</taxon>
        <taxon>Ascomycota</taxon>
        <taxon>Pezizomycotina</taxon>
        <taxon>Dothideomycetes</taxon>
        <taxon>Pleosporomycetidae</taxon>
        <taxon>Pleosporales</taxon>
        <taxon>Pleosporineae</taxon>
        <taxon>Leptosphaeriaceae</taxon>
        <taxon>Plenodomus</taxon>
    </lineage>
</organism>
<evidence type="ECO:0000313" key="3">
    <source>
        <dbReference type="EMBL" id="KAF2851431.1"/>
    </source>
</evidence>
<evidence type="ECO:0000259" key="2">
    <source>
        <dbReference type="Pfam" id="PF10395"/>
    </source>
</evidence>
<gene>
    <name evidence="3" type="ORF">T440DRAFT_394591</name>
</gene>
<evidence type="ECO:0000256" key="1">
    <source>
        <dbReference type="SAM" id="MobiDB-lite"/>
    </source>
</evidence>
<dbReference type="EMBL" id="MU006302">
    <property type="protein sequence ID" value="KAF2851431.1"/>
    <property type="molecule type" value="Genomic_DNA"/>
</dbReference>
<feature type="domain" description="Utp8 beta-propeller" evidence="2">
    <location>
        <begin position="6"/>
        <end position="377"/>
    </location>
</feature>
<dbReference type="Pfam" id="PF10395">
    <property type="entry name" value="Utp8_b_propeller"/>
    <property type="match status" value="1"/>
</dbReference>
<name>A0A6A7B7H9_9PLEO</name>
<feature type="region of interest" description="Disordered" evidence="1">
    <location>
        <begin position="874"/>
        <end position="897"/>
    </location>
</feature>